<dbReference type="AlphaFoldDB" id="A0A1F4Q1H0"/>
<reference evidence="1 2" key="1">
    <citation type="journal article" date="2016" name="Nat. Commun.">
        <title>Thousands of microbial genomes shed light on interconnected biogeochemical processes in an aquifer system.</title>
        <authorList>
            <person name="Anantharaman K."/>
            <person name="Brown C.T."/>
            <person name="Hug L.A."/>
            <person name="Sharon I."/>
            <person name="Castelle C.J."/>
            <person name="Probst A.J."/>
            <person name="Thomas B.C."/>
            <person name="Singh A."/>
            <person name="Wilkins M.J."/>
            <person name="Karaoz U."/>
            <person name="Brodie E.L."/>
            <person name="Williams K.H."/>
            <person name="Hubbard S.S."/>
            <person name="Banfield J.F."/>
        </authorList>
    </citation>
    <scope>NUCLEOTIDE SEQUENCE [LARGE SCALE GENOMIC DNA]</scope>
</reference>
<protein>
    <submittedName>
        <fullName evidence="1">Uncharacterized protein</fullName>
    </submittedName>
</protein>
<organism evidence="1 2">
    <name type="scientific">candidate division WOR-1 bacterium RIFCSPHIGHO2_01_FULL_53_15</name>
    <dbReference type="NCBI Taxonomy" id="1802564"/>
    <lineage>
        <taxon>Bacteria</taxon>
        <taxon>Bacillati</taxon>
        <taxon>Saganbacteria</taxon>
    </lineage>
</organism>
<dbReference type="Proteomes" id="UP000178724">
    <property type="component" value="Unassembled WGS sequence"/>
</dbReference>
<dbReference type="EMBL" id="METM01000021">
    <property type="protein sequence ID" value="OGB89717.1"/>
    <property type="molecule type" value="Genomic_DNA"/>
</dbReference>
<comment type="caution">
    <text evidence="1">The sequence shown here is derived from an EMBL/GenBank/DDBJ whole genome shotgun (WGS) entry which is preliminary data.</text>
</comment>
<proteinExistence type="predicted"/>
<dbReference type="SUPFAM" id="SSF81301">
    <property type="entry name" value="Nucleotidyltransferase"/>
    <property type="match status" value="1"/>
</dbReference>
<dbReference type="InterPro" id="IPR043519">
    <property type="entry name" value="NT_sf"/>
</dbReference>
<evidence type="ECO:0000313" key="1">
    <source>
        <dbReference type="EMBL" id="OGB89717.1"/>
    </source>
</evidence>
<accession>A0A1F4Q1H0</accession>
<gene>
    <name evidence="1" type="ORF">A2625_06315</name>
</gene>
<sequence>MIWIWKKGEDTLYENIFEQLAKNKVDYLLIGGLAVALYGIPRTTGDIDLMVNLNPENLLKLIKTMGQLGFIPKAPVKAEDLADPAKRADWIKNKNMKVFTFYRPDNPYALVDIMIDNPLNYEELARGKKQVSDRGAKIFLIPKKMLIKLKELSGRKQDLSDIKALLESGD</sequence>
<name>A0A1F4Q1H0_UNCSA</name>
<dbReference type="Gene3D" id="3.30.460.40">
    <property type="match status" value="1"/>
</dbReference>
<evidence type="ECO:0000313" key="2">
    <source>
        <dbReference type="Proteomes" id="UP000178724"/>
    </source>
</evidence>